<gene>
    <name evidence="4" type="ORF">MUO15_03395</name>
</gene>
<dbReference type="InterPro" id="IPR050832">
    <property type="entry name" value="Bact_Acetyltransf"/>
</dbReference>
<evidence type="ECO:0000256" key="1">
    <source>
        <dbReference type="ARBA" id="ARBA00022679"/>
    </source>
</evidence>
<dbReference type="CDD" id="cd04301">
    <property type="entry name" value="NAT_SF"/>
    <property type="match status" value="1"/>
</dbReference>
<dbReference type="PROSITE" id="PS51186">
    <property type="entry name" value="GNAT"/>
    <property type="match status" value="1"/>
</dbReference>
<evidence type="ECO:0000313" key="4">
    <source>
        <dbReference type="EMBL" id="UOR12579.1"/>
    </source>
</evidence>
<evidence type="ECO:0000259" key="3">
    <source>
        <dbReference type="PROSITE" id="PS51186"/>
    </source>
</evidence>
<name>A0ABY4HCF8_9BACI</name>
<keyword evidence="5" id="KW-1185">Reference proteome</keyword>
<proteinExistence type="predicted"/>
<evidence type="ECO:0000256" key="2">
    <source>
        <dbReference type="ARBA" id="ARBA00023315"/>
    </source>
</evidence>
<protein>
    <submittedName>
        <fullName evidence="4">GNAT family N-acetyltransferase</fullName>
    </submittedName>
</protein>
<keyword evidence="1" id="KW-0808">Transferase</keyword>
<dbReference type="Pfam" id="PF00583">
    <property type="entry name" value="Acetyltransf_1"/>
    <property type="match status" value="1"/>
</dbReference>
<dbReference type="RefSeq" id="WP_245033421.1">
    <property type="nucleotide sequence ID" value="NZ_CP095075.1"/>
</dbReference>
<feature type="domain" description="N-acetyltransferase" evidence="3">
    <location>
        <begin position="2"/>
        <end position="168"/>
    </location>
</feature>
<keyword evidence="2" id="KW-0012">Acyltransferase</keyword>
<dbReference type="InterPro" id="IPR000182">
    <property type="entry name" value="GNAT_dom"/>
</dbReference>
<dbReference type="PANTHER" id="PTHR43877">
    <property type="entry name" value="AMINOALKYLPHOSPHONATE N-ACETYLTRANSFERASE-RELATED-RELATED"/>
    <property type="match status" value="1"/>
</dbReference>
<dbReference type="Gene3D" id="3.40.630.30">
    <property type="match status" value="1"/>
</dbReference>
<dbReference type="EMBL" id="CP095075">
    <property type="protein sequence ID" value="UOR12579.1"/>
    <property type="molecule type" value="Genomic_DNA"/>
</dbReference>
<sequence>MISIIKANKKHIKGIAKVCTDGYWSTYRYSHSKEYIERIVEEFYNEQRIKQEVTTSNRGWGGYFVAVEDRVVLGAGGGGMISEKTGEVYVMYLNPSRRNEGIGTKLLAAITNQQKEWGAEEQWVSVTKGNQKGIPFYEARGFQYSDEKESYSNTSEENYLSLRYYRPI</sequence>
<dbReference type="InterPro" id="IPR016181">
    <property type="entry name" value="Acyl_CoA_acyltransferase"/>
</dbReference>
<organism evidence="4 5">
    <name type="scientific">Halobacillus amylolyticus</name>
    <dbReference type="NCBI Taxonomy" id="2932259"/>
    <lineage>
        <taxon>Bacteria</taxon>
        <taxon>Bacillati</taxon>
        <taxon>Bacillota</taxon>
        <taxon>Bacilli</taxon>
        <taxon>Bacillales</taxon>
        <taxon>Bacillaceae</taxon>
        <taxon>Halobacillus</taxon>
    </lineage>
</organism>
<dbReference type="SUPFAM" id="SSF55729">
    <property type="entry name" value="Acyl-CoA N-acyltransferases (Nat)"/>
    <property type="match status" value="1"/>
</dbReference>
<dbReference type="Proteomes" id="UP000830326">
    <property type="component" value="Chromosome"/>
</dbReference>
<evidence type="ECO:0000313" key="5">
    <source>
        <dbReference type="Proteomes" id="UP000830326"/>
    </source>
</evidence>
<accession>A0ABY4HCF8</accession>
<reference evidence="4" key="1">
    <citation type="submission" date="2022-04" db="EMBL/GenBank/DDBJ databases">
        <title>Halobacillus sp. isolated from saltern.</title>
        <authorList>
            <person name="Won M."/>
            <person name="Lee C.-M."/>
            <person name="Woen H.-Y."/>
            <person name="Kwon S.-W."/>
        </authorList>
    </citation>
    <scope>NUCLEOTIDE SEQUENCE</scope>
    <source>
        <strain evidence="4">SSHM10-5</strain>
    </source>
</reference>